<gene>
    <name evidence="5" type="ORF">EPA93_00930</name>
</gene>
<dbReference type="SMART" id="SM00347">
    <property type="entry name" value="HTH_MARR"/>
    <property type="match status" value="1"/>
</dbReference>
<keyword evidence="6" id="KW-1185">Reference proteome</keyword>
<evidence type="ECO:0000256" key="1">
    <source>
        <dbReference type="ARBA" id="ARBA00023015"/>
    </source>
</evidence>
<dbReference type="GO" id="GO:0003700">
    <property type="term" value="F:DNA-binding transcription factor activity"/>
    <property type="evidence" value="ECO:0007669"/>
    <property type="project" value="InterPro"/>
</dbReference>
<dbReference type="OrthoDB" id="9799747at2"/>
<keyword evidence="3" id="KW-0804">Transcription</keyword>
<dbReference type="PROSITE" id="PS50995">
    <property type="entry name" value="HTH_MARR_2"/>
    <property type="match status" value="1"/>
</dbReference>
<dbReference type="PRINTS" id="PR00598">
    <property type="entry name" value="HTHMARR"/>
</dbReference>
<dbReference type="PROSITE" id="PS01117">
    <property type="entry name" value="HTH_MARR_1"/>
    <property type="match status" value="1"/>
</dbReference>
<sequence>MDLNREELIKRAQQAQKIIVGSFVREMALPSFLELDISMAQLKGLTVLSHHGKITVSQLAEQLQVGRSAASLLADRLVAEGLVERAEDSEDRRRTVLQLSQRGEELVAQLRRGRETRDPLPGWLSKMSDQDLLALVQGTEALAAEASATTGSVILLPEHDQKT</sequence>
<dbReference type="EMBL" id="CP035758">
    <property type="protein sequence ID" value="QBD74629.1"/>
    <property type="molecule type" value="Genomic_DNA"/>
</dbReference>
<protein>
    <submittedName>
        <fullName evidence="5">MarR family transcriptional regulator</fullName>
    </submittedName>
</protein>
<dbReference type="KEGG" id="kbs:EPA93_00930"/>
<dbReference type="Pfam" id="PF01047">
    <property type="entry name" value="MarR"/>
    <property type="match status" value="1"/>
</dbReference>
<evidence type="ECO:0000256" key="3">
    <source>
        <dbReference type="ARBA" id="ARBA00023163"/>
    </source>
</evidence>
<dbReference type="PANTHER" id="PTHR33164:SF57">
    <property type="entry name" value="MARR-FAMILY TRANSCRIPTIONAL REGULATOR"/>
    <property type="match status" value="1"/>
</dbReference>
<keyword evidence="1" id="KW-0805">Transcription regulation</keyword>
<evidence type="ECO:0000313" key="5">
    <source>
        <dbReference type="EMBL" id="QBD74629.1"/>
    </source>
</evidence>
<dbReference type="InterPro" id="IPR036390">
    <property type="entry name" value="WH_DNA-bd_sf"/>
</dbReference>
<keyword evidence="2" id="KW-0238">DNA-binding</keyword>
<dbReference type="Proteomes" id="UP000290365">
    <property type="component" value="Chromosome"/>
</dbReference>
<evidence type="ECO:0000256" key="2">
    <source>
        <dbReference type="ARBA" id="ARBA00023125"/>
    </source>
</evidence>
<accession>A0A4P6JHW3</accession>
<proteinExistence type="predicted"/>
<feature type="domain" description="HTH marR-type" evidence="4">
    <location>
        <begin position="5"/>
        <end position="144"/>
    </location>
</feature>
<dbReference type="Gene3D" id="1.10.10.10">
    <property type="entry name" value="Winged helix-like DNA-binding domain superfamily/Winged helix DNA-binding domain"/>
    <property type="match status" value="1"/>
</dbReference>
<dbReference type="InterPro" id="IPR000835">
    <property type="entry name" value="HTH_MarR-typ"/>
</dbReference>
<dbReference type="InterPro" id="IPR023187">
    <property type="entry name" value="Tscrpt_reg_MarR-type_CS"/>
</dbReference>
<dbReference type="GO" id="GO:0003677">
    <property type="term" value="F:DNA binding"/>
    <property type="evidence" value="ECO:0007669"/>
    <property type="project" value="UniProtKB-KW"/>
</dbReference>
<name>A0A4P6JHW3_KTERU</name>
<evidence type="ECO:0000259" key="4">
    <source>
        <dbReference type="PROSITE" id="PS50995"/>
    </source>
</evidence>
<dbReference type="InterPro" id="IPR039422">
    <property type="entry name" value="MarR/SlyA-like"/>
</dbReference>
<dbReference type="AlphaFoldDB" id="A0A4P6JHW3"/>
<reference evidence="5 6" key="1">
    <citation type="submission" date="2019-01" db="EMBL/GenBank/DDBJ databases">
        <title>Ktedonosporobacter rubrisoli SCAWS-G2.</title>
        <authorList>
            <person name="Huang Y."/>
            <person name="Yan B."/>
        </authorList>
    </citation>
    <scope>NUCLEOTIDE SEQUENCE [LARGE SCALE GENOMIC DNA]</scope>
    <source>
        <strain evidence="5 6">SCAWS-G2</strain>
    </source>
</reference>
<organism evidence="5 6">
    <name type="scientific">Ktedonosporobacter rubrisoli</name>
    <dbReference type="NCBI Taxonomy" id="2509675"/>
    <lineage>
        <taxon>Bacteria</taxon>
        <taxon>Bacillati</taxon>
        <taxon>Chloroflexota</taxon>
        <taxon>Ktedonobacteria</taxon>
        <taxon>Ktedonobacterales</taxon>
        <taxon>Ktedonosporobacteraceae</taxon>
        <taxon>Ktedonosporobacter</taxon>
    </lineage>
</organism>
<dbReference type="GO" id="GO:0006950">
    <property type="term" value="P:response to stress"/>
    <property type="evidence" value="ECO:0007669"/>
    <property type="project" value="TreeGrafter"/>
</dbReference>
<dbReference type="InterPro" id="IPR036388">
    <property type="entry name" value="WH-like_DNA-bd_sf"/>
</dbReference>
<evidence type="ECO:0000313" key="6">
    <source>
        <dbReference type="Proteomes" id="UP000290365"/>
    </source>
</evidence>
<dbReference type="RefSeq" id="WP_129885228.1">
    <property type="nucleotide sequence ID" value="NZ_CP035758.1"/>
</dbReference>
<dbReference type="SUPFAM" id="SSF46785">
    <property type="entry name" value="Winged helix' DNA-binding domain"/>
    <property type="match status" value="1"/>
</dbReference>
<dbReference type="PANTHER" id="PTHR33164">
    <property type="entry name" value="TRANSCRIPTIONAL REGULATOR, MARR FAMILY"/>
    <property type="match status" value="1"/>
</dbReference>